<evidence type="ECO:0000259" key="6">
    <source>
        <dbReference type="PROSITE" id="PS50937"/>
    </source>
</evidence>
<reference evidence="7 8" key="1">
    <citation type="journal article" date="2019" name="Int. J. Syst. Evol. Microbiol.">
        <title>The Global Catalogue of Microorganisms (GCM) 10K type strain sequencing project: providing services to taxonomists for standard genome sequencing and annotation.</title>
        <authorList>
            <consortium name="The Broad Institute Genomics Platform"/>
            <consortium name="The Broad Institute Genome Sequencing Center for Infectious Disease"/>
            <person name="Wu L."/>
            <person name="Ma J."/>
        </authorList>
    </citation>
    <scope>NUCLEOTIDE SEQUENCE [LARGE SCALE GENOMIC DNA]</scope>
    <source>
        <strain evidence="7 8">JCM 15572</strain>
    </source>
</reference>
<dbReference type="Pfam" id="PF13411">
    <property type="entry name" value="MerR_1"/>
    <property type="match status" value="1"/>
</dbReference>
<evidence type="ECO:0000313" key="7">
    <source>
        <dbReference type="EMBL" id="GAA1574639.1"/>
    </source>
</evidence>
<evidence type="ECO:0000256" key="2">
    <source>
        <dbReference type="ARBA" id="ARBA00023015"/>
    </source>
</evidence>
<dbReference type="PRINTS" id="PR00040">
    <property type="entry name" value="HTHMERR"/>
</dbReference>
<dbReference type="SUPFAM" id="SSF46955">
    <property type="entry name" value="Putative DNA-binding domain"/>
    <property type="match status" value="1"/>
</dbReference>
<feature type="coiled-coil region" evidence="5">
    <location>
        <begin position="81"/>
        <end position="111"/>
    </location>
</feature>
<dbReference type="RefSeq" id="WP_344234550.1">
    <property type="nucleotide sequence ID" value="NZ_BAAAPH010000010.1"/>
</dbReference>
<accession>A0ABN2DCP0</accession>
<protein>
    <recommendedName>
        <fullName evidence="6">HTH merR-type domain-containing protein</fullName>
    </recommendedName>
</protein>
<dbReference type="PANTHER" id="PTHR30204">
    <property type="entry name" value="REDOX-CYCLING DRUG-SENSING TRANSCRIPTIONAL ACTIVATOR SOXR"/>
    <property type="match status" value="1"/>
</dbReference>
<dbReference type="PROSITE" id="PS00552">
    <property type="entry name" value="HTH_MERR_1"/>
    <property type="match status" value="1"/>
</dbReference>
<feature type="domain" description="HTH merR-type" evidence="6">
    <location>
        <begin position="1"/>
        <end position="68"/>
    </location>
</feature>
<sequence length="123" mass="13715">MRIGELAEASGVSTRSLRYYEEQGLIRSGRTAGGWRDFDPTMIERVVMIQHLLAAGLGSVTIGELLPCLEAPPEERTGELELLLAQQVHRLEERRRELDRELEVLDALRRDTSTALTITAATA</sequence>
<organism evidence="7 8">
    <name type="scientific">Kribbella hippodromi</name>
    <dbReference type="NCBI Taxonomy" id="434347"/>
    <lineage>
        <taxon>Bacteria</taxon>
        <taxon>Bacillati</taxon>
        <taxon>Actinomycetota</taxon>
        <taxon>Actinomycetes</taxon>
        <taxon>Propionibacteriales</taxon>
        <taxon>Kribbellaceae</taxon>
        <taxon>Kribbella</taxon>
    </lineage>
</organism>
<keyword evidence="1" id="KW-0678">Repressor</keyword>
<evidence type="ECO:0000256" key="4">
    <source>
        <dbReference type="ARBA" id="ARBA00023163"/>
    </source>
</evidence>
<dbReference type="Proteomes" id="UP001501705">
    <property type="component" value="Unassembled WGS sequence"/>
</dbReference>
<comment type="caution">
    <text evidence="7">The sequence shown here is derived from an EMBL/GenBank/DDBJ whole genome shotgun (WGS) entry which is preliminary data.</text>
</comment>
<dbReference type="PROSITE" id="PS50937">
    <property type="entry name" value="HTH_MERR_2"/>
    <property type="match status" value="1"/>
</dbReference>
<evidence type="ECO:0000313" key="8">
    <source>
        <dbReference type="Proteomes" id="UP001501705"/>
    </source>
</evidence>
<evidence type="ECO:0000256" key="3">
    <source>
        <dbReference type="ARBA" id="ARBA00023125"/>
    </source>
</evidence>
<keyword evidence="4" id="KW-0804">Transcription</keyword>
<dbReference type="Gene3D" id="1.10.1660.10">
    <property type="match status" value="1"/>
</dbReference>
<keyword evidence="5" id="KW-0175">Coiled coil</keyword>
<name>A0ABN2DCP0_9ACTN</name>
<evidence type="ECO:0000256" key="1">
    <source>
        <dbReference type="ARBA" id="ARBA00022491"/>
    </source>
</evidence>
<keyword evidence="8" id="KW-1185">Reference proteome</keyword>
<dbReference type="EMBL" id="BAAAPH010000010">
    <property type="protein sequence ID" value="GAA1574639.1"/>
    <property type="molecule type" value="Genomic_DNA"/>
</dbReference>
<keyword evidence="2" id="KW-0805">Transcription regulation</keyword>
<dbReference type="InterPro" id="IPR047057">
    <property type="entry name" value="MerR_fam"/>
</dbReference>
<dbReference type="InterPro" id="IPR000551">
    <property type="entry name" value="MerR-type_HTH_dom"/>
</dbReference>
<dbReference type="PANTHER" id="PTHR30204:SF69">
    <property type="entry name" value="MERR-FAMILY TRANSCRIPTIONAL REGULATOR"/>
    <property type="match status" value="1"/>
</dbReference>
<dbReference type="InterPro" id="IPR009061">
    <property type="entry name" value="DNA-bd_dom_put_sf"/>
</dbReference>
<dbReference type="SMART" id="SM00422">
    <property type="entry name" value="HTH_MERR"/>
    <property type="match status" value="1"/>
</dbReference>
<proteinExistence type="predicted"/>
<keyword evidence="3" id="KW-0238">DNA-binding</keyword>
<evidence type="ECO:0000256" key="5">
    <source>
        <dbReference type="SAM" id="Coils"/>
    </source>
</evidence>
<gene>
    <name evidence="7" type="ORF">GCM10009804_34300</name>
</gene>